<feature type="domain" description="F-box" evidence="1">
    <location>
        <begin position="23"/>
        <end position="63"/>
    </location>
</feature>
<name>A0A392M328_9FABA</name>
<dbReference type="PANTHER" id="PTHR39741:SF2">
    <property type="entry name" value="F-BOX DOMAIN-CONTAINING PROTEIN"/>
    <property type="match status" value="1"/>
</dbReference>
<dbReference type="EMBL" id="LXQA010002595">
    <property type="protein sequence ID" value="MCH81655.1"/>
    <property type="molecule type" value="Genomic_DNA"/>
</dbReference>
<dbReference type="Gene3D" id="1.20.1280.50">
    <property type="match status" value="1"/>
</dbReference>
<accession>A0A392M328</accession>
<dbReference type="Proteomes" id="UP000265520">
    <property type="component" value="Unassembled WGS sequence"/>
</dbReference>
<comment type="caution">
    <text evidence="2">The sequence shown here is derived from an EMBL/GenBank/DDBJ whole genome shotgun (WGS) entry which is preliminary data.</text>
</comment>
<protein>
    <submittedName>
        <fullName evidence="2">F-box protein</fullName>
    </submittedName>
</protein>
<dbReference type="InterPro" id="IPR055336">
    <property type="entry name" value="At4g00755-like"/>
</dbReference>
<evidence type="ECO:0000313" key="2">
    <source>
        <dbReference type="EMBL" id="MCH81655.1"/>
    </source>
</evidence>
<organism evidence="2 3">
    <name type="scientific">Trifolium medium</name>
    <dbReference type="NCBI Taxonomy" id="97028"/>
    <lineage>
        <taxon>Eukaryota</taxon>
        <taxon>Viridiplantae</taxon>
        <taxon>Streptophyta</taxon>
        <taxon>Embryophyta</taxon>
        <taxon>Tracheophyta</taxon>
        <taxon>Spermatophyta</taxon>
        <taxon>Magnoliopsida</taxon>
        <taxon>eudicotyledons</taxon>
        <taxon>Gunneridae</taxon>
        <taxon>Pentapetalae</taxon>
        <taxon>rosids</taxon>
        <taxon>fabids</taxon>
        <taxon>Fabales</taxon>
        <taxon>Fabaceae</taxon>
        <taxon>Papilionoideae</taxon>
        <taxon>50 kb inversion clade</taxon>
        <taxon>NPAAA clade</taxon>
        <taxon>Hologalegina</taxon>
        <taxon>IRL clade</taxon>
        <taxon>Trifolieae</taxon>
        <taxon>Trifolium</taxon>
    </lineage>
</organism>
<dbReference type="InterPro" id="IPR001810">
    <property type="entry name" value="F-box_dom"/>
</dbReference>
<dbReference type="SUPFAM" id="SSF81383">
    <property type="entry name" value="F-box domain"/>
    <property type="match status" value="1"/>
</dbReference>
<dbReference type="AlphaFoldDB" id="A0A392M328"/>
<dbReference type="InterPro" id="IPR036047">
    <property type="entry name" value="F-box-like_dom_sf"/>
</dbReference>
<sequence>MMFGNMSEVKIKLDVIQWLGSDMSIKVLSYLDDPCDLLRVSFVSRSWNQFVIENGLCKQLCFKLFPEMSDVVHSIGVDNIIEPLSNMLDSHTNWECLEEIIKSMLSWLLTSIFHVQSSSTTDFTSV</sequence>
<evidence type="ECO:0000259" key="1">
    <source>
        <dbReference type="Pfam" id="PF12937"/>
    </source>
</evidence>
<evidence type="ECO:0000313" key="3">
    <source>
        <dbReference type="Proteomes" id="UP000265520"/>
    </source>
</evidence>
<dbReference type="PANTHER" id="PTHR39741">
    <property type="entry name" value="F-BOX DOMAIN CONTAINING PROTEIN, EXPRESSED"/>
    <property type="match status" value="1"/>
</dbReference>
<dbReference type="Pfam" id="PF12937">
    <property type="entry name" value="F-box-like"/>
    <property type="match status" value="1"/>
</dbReference>
<keyword evidence="3" id="KW-1185">Reference proteome</keyword>
<proteinExistence type="predicted"/>
<gene>
    <name evidence="2" type="ORF">A2U01_0002446</name>
</gene>
<reference evidence="2 3" key="1">
    <citation type="journal article" date="2018" name="Front. Plant Sci.">
        <title>Red Clover (Trifolium pratense) and Zigzag Clover (T. medium) - A Picture of Genomic Similarities and Differences.</title>
        <authorList>
            <person name="Dluhosova J."/>
            <person name="Istvanek J."/>
            <person name="Nedelnik J."/>
            <person name="Repkova J."/>
        </authorList>
    </citation>
    <scope>NUCLEOTIDE SEQUENCE [LARGE SCALE GENOMIC DNA]</scope>
    <source>
        <strain evidence="3">cv. 10/8</strain>
        <tissue evidence="2">Leaf</tissue>
    </source>
</reference>